<protein>
    <submittedName>
        <fullName evidence="2">Uncharacterized protein</fullName>
    </submittedName>
</protein>
<evidence type="ECO:0000256" key="1">
    <source>
        <dbReference type="SAM" id="MobiDB-lite"/>
    </source>
</evidence>
<evidence type="ECO:0000313" key="2">
    <source>
        <dbReference type="EMBL" id="KAF7420214.1"/>
    </source>
</evidence>
<name>A0A834NXF0_VESPE</name>
<evidence type="ECO:0000313" key="3">
    <source>
        <dbReference type="Proteomes" id="UP000600918"/>
    </source>
</evidence>
<feature type="compositionally biased region" description="Basic and acidic residues" evidence="1">
    <location>
        <begin position="1"/>
        <end position="18"/>
    </location>
</feature>
<accession>A0A834NXF0</accession>
<dbReference type="EMBL" id="JACSDY010000009">
    <property type="protein sequence ID" value="KAF7420214.1"/>
    <property type="molecule type" value="Genomic_DNA"/>
</dbReference>
<reference evidence="2" key="1">
    <citation type="journal article" date="2020" name="G3 (Bethesda)">
        <title>High-Quality Assemblies for Three Invasive Social Wasps from the &lt;i&gt;Vespula&lt;/i&gt; Genus.</title>
        <authorList>
            <person name="Harrop T.W.R."/>
            <person name="Guhlin J."/>
            <person name="McLaughlin G.M."/>
            <person name="Permina E."/>
            <person name="Stockwell P."/>
            <person name="Gilligan J."/>
            <person name="Le Lec M.F."/>
            <person name="Gruber M.A.M."/>
            <person name="Quinn O."/>
            <person name="Lovegrove M."/>
            <person name="Duncan E.J."/>
            <person name="Remnant E.J."/>
            <person name="Van Eeckhoven J."/>
            <person name="Graham B."/>
            <person name="Knapp R.A."/>
            <person name="Langford K.W."/>
            <person name="Kronenberg Z."/>
            <person name="Press M.O."/>
            <person name="Eacker S.M."/>
            <person name="Wilson-Rankin E.E."/>
            <person name="Purcell J."/>
            <person name="Lester P.J."/>
            <person name="Dearden P.K."/>
        </authorList>
    </citation>
    <scope>NUCLEOTIDE SEQUENCE</scope>
    <source>
        <strain evidence="2">Volc-1</strain>
    </source>
</reference>
<keyword evidence="3" id="KW-1185">Reference proteome</keyword>
<sequence>MHTVEGGERREPPRRWQQEDEDGGGGGGGHGETLATRSRPDGSGLEHSPLHSPLHSPPPPRRTSGRALEKEEKLLSSYRKRREGDNHRKGAVHQGESLAVNLSKEILSSSVVLASRGCLGRSLLLDDDDDDDDAIVAVAEIRTFSNDDKLSINHKEENKRVGRACR</sequence>
<dbReference type="Proteomes" id="UP000600918">
    <property type="component" value="Unassembled WGS sequence"/>
</dbReference>
<gene>
    <name evidence="2" type="ORF">H0235_010511</name>
</gene>
<proteinExistence type="predicted"/>
<comment type="caution">
    <text evidence="2">The sequence shown here is derived from an EMBL/GenBank/DDBJ whole genome shotgun (WGS) entry which is preliminary data.</text>
</comment>
<feature type="region of interest" description="Disordered" evidence="1">
    <location>
        <begin position="1"/>
        <end position="96"/>
    </location>
</feature>
<dbReference type="AlphaFoldDB" id="A0A834NXF0"/>
<organism evidence="2 3">
    <name type="scientific">Vespula pensylvanica</name>
    <name type="common">Western yellow jacket</name>
    <name type="synonym">Wasp</name>
    <dbReference type="NCBI Taxonomy" id="30213"/>
    <lineage>
        <taxon>Eukaryota</taxon>
        <taxon>Metazoa</taxon>
        <taxon>Ecdysozoa</taxon>
        <taxon>Arthropoda</taxon>
        <taxon>Hexapoda</taxon>
        <taxon>Insecta</taxon>
        <taxon>Pterygota</taxon>
        <taxon>Neoptera</taxon>
        <taxon>Endopterygota</taxon>
        <taxon>Hymenoptera</taxon>
        <taxon>Apocrita</taxon>
        <taxon>Aculeata</taxon>
        <taxon>Vespoidea</taxon>
        <taxon>Vespidae</taxon>
        <taxon>Vespinae</taxon>
        <taxon>Vespula</taxon>
    </lineage>
</organism>